<dbReference type="GO" id="GO:0003700">
    <property type="term" value="F:DNA-binding transcription factor activity"/>
    <property type="evidence" value="ECO:0007669"/>
    <property type="project" value="InterPro"/>
</dbReference>
<evidence type="ECO:0000256" key="5">
    <source>
        <dbReference type="ARBA" id="ARBA00023163"/>
    </source>
</evidence>
<dbReference type="KEGG" id="vbl:L21SP4_01611"/>
<dbReference type="Proteomes" id="UP000035268">
    <property type="component" value="Chromosome"/>
</dbReference>
<evidence type="ECO:0000259" key="7">
    <source>
        <dbReference type="PROSITE" id="PS50944"/>
    </source>
</evidence>
<keyword evidence="5" id="KW-0804">Transcription</keyword>
<dbReference type="GO" id="GO:0003677">
    <property type="term" value="F:DNA binding"/>
    <property type="evidence" value="ECO:0007669"/>
    <property type="project" value="UniProtKB-KW"/>
</dbReference>
<keyword evidence="9" id="KW-1185">Reference proteome</keyword>
<proteinExistence type="inferred from homology"/>
<feature type="domain" description="HTH dtxR-type" evidence="7">
    <location>
        <begin position="8"/>
        <end position="69"/>
    </location>
</feature>
<reference evidence="9" key="1">
    <citation type="submission" date="2015-02" db="EMBL/GenBank/DDBJ databases">
        <title>Description and complete genome sequence of the first cultured representative of the subdivision 5 of the Verrucomicrobia phylum.</title>
        <authorList>
            <person name="Spring S."/>
            <person name="Bunk B."/>
            <person name="Sproer C."/>
            <person name="Klenk H.-P."/>
        </authorList>
    </citation>
    <scope>NUCLEOTIDE SEQUENCE [LARGE SCALE GENOMIC DNA]</scope>
    <source>
        <strain evidence="9">L21-Fru-AB</strain>
    </source>
</reference>
<dbReference type="Gene3D" id="1.10.10.10">
    <property type="entry name" value="Winged helix-like DNA-binding domain superfamily/Winged helix DNA-binding domain"/>
    <property type="match status" value="1"/>
</dbReference>
<dbReference type="InterPro" id="IPR050536">
    <property type="entry name" value="DtxR_MntR_Metal-Reg"/>
</dbReference>
<dbReference type="Gene3D" id="1.10.60.10">
    <property type="entry name" value="Iron dependent repressor, metal binding and dimerisation domain"/>
    <property type="match status" value="1"/>
</dbReference>
<dbReference type="InterPro" id="IPR000835">
    <property type="entry name" value="HTH_MarR-typ"/>
</dbReference>
<dbReference type="InterPro" id="IPR001367">
    <property type="entry name" value="Fe_dep_repressor"/>
</dbReference>
<dbReference type="Pfam" id="PF01325">
    <property type="entry name" value="Fe_dep_repress"/>
    <property type="match status" value="1"/>
</dbReference>
<keyword evidence="3" id="KW-0805">Transcription regulation</keyword>
<dbReference type="STRING" id="1307763.L21SP4_01611"/>
<organism evidence="8 9">
    <name type="scientific">Kiritimatiella glycovorans</name>
    <dbReference type="NCBI Taxonomy" id="1307763"/>
    <lineage>
        <taxon>Bacteria</taxon>
        <taxon>Pseudomonadati</taxon>
        <taxon>Kiritimatiellota</taxon>
        <taxon>Kiritimatiellia</taxon>
        <taxon>Kiritimatiellales</taxon>
        <taxon>Kiritimatiellaceae</taxon>
        <taxon>Kiritimatiella</taxon>
    </lineage>
</organism>
<evidence type="ECO:0000313" key="8">
    <source>
        <dbReference type="EMBL" id="AKJ64854.1"/>
    </source>
</evidence>
<dbReference type="RefSeq" id="WP_074041426.1">
    <property type="nucleotide sequence ID" value="NZ_CP010904.1"/>
</dbReference>
<reference evidence="8 9" key="2">
    <citation type="journal article" date="2016" name="ISME J.">
        <title>Characterization of the first cultured representative of Verrucomicrobia subdivision 5 indicates the proposal of a novel phylum.</title>
        <authorList>
            <person name="Spring S."/>
            <person name="Bunk B."/>
            <person name="Sproer C."/>
            <person name="Schumann P."/>
            <person name="Rohde M."/>
            <person name="Tindall B.J."/>
            <person name="Klenk H.P."/>
        </authorList>
    </citation>
    <scope>NUCLEOTIDE SEQUENCE [LARGE SCALE GENOMIC DNA]</scope>
    <source>
        <strain evidence="8 9">L21-Fru-AB</strain>
    </source>
</reference>
<dbReference type="Pfam" id="PF02742">
    <property type="entry name" value="Fe_dep_repr_C"/>
    <property type="match status" value="1"/>
</dbReference>
<evidence type="ECO:0000256" key="6">
    <source>
        <dbReference type="ARBA" id="ARBA00025185"/>
    </source>
</evidence>
<dbReference type="InterPro" id="IPR022689">
    <property type="entry name" value="Iron_dep_repressor"/>
</dbReference>
<dbReference type="GO" id="GO:0046914">
    <property type="term" value="F:transition metal ion binding"/>
    <property type="evidence" value="ECO:0007669"/>
    <property type="project" value="InterPro"/>
</dbReference>
<keyword evidence="4" id="KW-0238">DNA-binding</keyword>
<evidence type="ECO:0000256" key="2">
    <source>
        <dbReference type="ARBA" id="ARBA00022386"/>
    </source>
</evidence>
<dbReference type="SMART" id="SM00347">
    <property type="entry name" value="HTH_MARR"/>
    <property type="match status" value="1"/>
</dbReference>
<evidence type="ECO:0000256" key="3">
    <source>
        <dbReference type="ARBA" id="ARBA00023015"/>
    </source>
</evidence>
<accession>A0A0G3EL47</accession>
<dbReference type="InterPro" id="IPR022687">
    <property type="entry name" value="HTH_DTXR"/>
</dbReference>
<name>A0A0G3EL47_9BACT</name>
<sequence>MAAMTEALSISIENYLETIFLLIQEHTVARSKDISERLSVNRSSVTGMLQTLRDRGLVNHERYGYVTLTKEGADIAQRVRRRHEALRDFMVNVLSIDEVAADEAACNMEHGISNQIVDRFVDFAEFVKTCPEAAHVEWVKDFGYRCERHAQNEEPCKRCGSHADAKSE</sequence>
<dbReference type="InterPro" id="IPR036388">
    <property type="entry name" value="WH-like_DNA-bd_sf"/>
</dbReference>
<evidence type="ECO:0000256" key="1">
    <source>
        <dbReference type="ARBA" id="ARBA00007871"/>
    </source>
</evidence>
<evidence type="ECO:0000256" key="4">
    <source>
        <dbReference type="ARBA" id="ARBA00023125"/>
    </source>
</evidence>
<comment type="similarity">
    <text evidence="1">Belongs to the DtxR/MntR family.</text>
</comment>
<dbReference type="InterPro" id="IPR036390">
    <property type="entry name" value="WH_DNA-bd_sf"/>
</dbReference>
<dbReference type="EMBL" id="CP010904">
    <property type="protein sequence ID" value="AKJ64854.1"/>
    <property type="molecule type" value="Genomic_DNA"/>
</dbReference>
<dbReference type="SMART" id="SM00529">
    <property type="entry name" value="HTH_DTXR"/>
    <property type="match status" value="1"/>
</dbReference>
<dbReference type="GO" id="GO:0046983">
    <property type="term" value="F:protein dimerization activity"/>
    <property type="evidence" value="ECO:0007669"/>
    <property type="project" value="InterPro"/>
</dbReference>
<comment type="function">
    <text evidence="6">In the presence of manganese, represses expression of mntH and mntS. Up-regulates expression of mntP.</text>
</comment>
<dbReference type="SUPFAM" id="SSF46785">
    <property type="entry name" value="Winged helix' DNA-binding domain"/>
    <property type="match status" value="1"/>
</dbReference>
<dbReference type="PROSITE" id="PS50944">
    <property type="entry name" value="HTH_DTXR"/>
    <property type="match status" value="1"/>
</dbReference>
<dbReference type="InterPro" id="IPR036421">
    <property type="entry name" value="Fe_dep_repressor_sf"/>
</dbReference>
<gene>
    <name evidence="8" type="ORF">L21SP4_01611</name>
</gene>
<dbReference type="SUPFAM" id="SSF47979">
    <property type="entry name" value="Iron-dependent repressor protein, dimerization domain"/>
    <property type="match status" value="1"/>
</dbReference>
<evidence type="ECO:0000313" key="9">
    <source>
        <dbReference type="Proteomes" id="UP000035268"/>
    </source>
</evidence>
<dbReference type="PANTHER" id="PTHR33238">
    <property type="entry name" value="IRON (METAL) DEPENDENT REPRESSOR, DTXR FAMILY"/>
    <property type="match status" value="1"/>
</dbReference>
<dbReference type="AlphaFoldDB" id="A0A0G3EL47"/>
<protein>
    <recommendedName>
        <fullName evidence="2">Transcriptional regulator MntR</fullName>
    </recommendedName>
</protein>
<dbReference type="PANTHER" id="PTHR33238:SF7">
    <property type="entry name" value="IRON-DEPENDENT TRANSCRIPTIONAL REGULATOR"/>
    <property type="match status" value="1"/>
</dbReference>